<feature type="region of interest" description="Disordered" evidence="1">
    <location>
        <begin position="174"/>
        <end position="198"/>
    </location>
</feature>
<reference evidence="2" key="1">
    <citation type="journal article" date="2022" name="Int. J. Mol. Sci.">
        <title>Draft Genome of Tanacetum Coccineum: Genomic Comparison of Closely Related Tanacetum-Family Plants.</title>
        <authorList>
            <person name="Yamashiro T."/>
            <person name="Shiraishi A."/>
            <person name="Nakayama K."/>
            <person name="Satake H."/>
        </authorList>
    </citation>
    <scope>NUCLEOTIDE SEQUENCE</scope>
</reference>
<evidence type="ECO:0000256" key="1">
    <source>
        <dbReference type="SAM" id="MobiDB-lite"/>
    </source>
</evidence>
<sequence length="198" mass="22708">MVLPIPSLSRRLRGWRISSISQEENADWFSQRKKIQIQKFWLKGSPSKQWEEDFSKLIMLMGNSWYVGAQTQGRYDHEMEADFKFTTAEDVSTVNVPVNTGGAEISTASPKAKTIGVSVDYVAAEGLVYIIRSAAKRKEKGKVIMEESEPTQTKTKIQQEQERLGFEEAQRLQEQFDEEERQRIASVHEEASTFKPEE</sequence>
<evidence type="ECO:0000313" key="2">
    <source>
        <dbReference type="EMBL" id="GJT26082.1"/>
    </source>
</evidence>
<reference evidence="2" key="2">
    <citation type="submission" date="2022-01" db="EMBL/GenBank/DDBJ databases">
        <authorList>
            <person name="Yamashiro T."/>
            <person name="Shiraishi A."/>
            <person name="Satake H."/>
            <person name="Nakayama K."/>
        </authorList>
    </citation>
    <scope>NUCLEOTIDE SEQUENCE</scope>
</reference>
<organism evidence="2 3">
    <name type="scientific">Tanacetum coccineum</name>
    <dbReference type="NCBI Taxonomy" id="301880"/>
    <lineage>
        <taxon>Eukaryota</taxon>
        <taxon>Viridiplantae</taxon>
        <taxon>Streptophyta</taxon>
        <taxon>Embryophyta</taxon>
        <taxon>Tracheophyta</taxon>
        <taxon>Spermatophyta</taxon>
        <taxon>Magnoliopsida</taxon>
        <taxon>eudicotyledons</taxon>
        <taxon>Gunneridae</taxon>
        <taxon>Pentapetalae</taxon>
        <taxon>asterids</taxon>
        <taxon>campanulids</taxon>
        <taxon>Asterales</taxon>
        <taxon>Asteraceae</taxon>
        <taxon>Asteroideae</taxon>
        <taxon>Anthemideae</taxon>
        <taxon>Anthemidinae</taxon>
        <taxon>Tanacetum</taxon>
    </lineage>
</organism>
<feature type="compositionally biased region" description="Basic and acidic residues" evidence="1">
    <location>
        <begin position="180"/>
        <end position="198"/>
    </location>
</feature>
<protein>
    <submittedName>
        <fullName evidence="2">Uncharacterized protein</fullName>
    </submittedName>
</protein>
<evidence type="ECO:0000313" key="3">
    <source>
        <dbReference type="Proteomes" id="UP001151760"/>
    </source>
</evidence>
<gene>
    <name evidence="2" type="ORF">Tco_0906357</name>
</gene>
<dbReference type="Proteomes" id="UP001151760">
    <property type="component" value="Unassembled WGS sequence"/>
</dbReference>
<dbReference type="EMBL" id="BQNB010014264">
    <property type="protein sequence ID" value="GJT26082.1"/>
    <property type="molecule type" value="Genomic_DNA"/>
</dbReference>
<name>A0ABQ5CIB2_9ASTR</name>
<keyword evidence="3" id="KW-1185">Reference proteome</keyword>
<accession>A0ABQ5CIB2</accession>
<proteinExistence type="predicted"/>
<comment type="caution">
    <text evidence="2">The sequence shown here is derived from an EMBL/GenBank/DDBJ whole genome shotgun (WGS) entry which is preliminary data.</text>
</comment>